<sequence>MSSVTPPPIVLEIKSHDSKRIKVLLSHTVSLDVEDNIHMLKIGSVTEKVKVSPKCLDQIWLIIHQFCMYQQIITVLRKLPKSDGVNATVTFYMLLVKYFKDVISAFHGKAKADASSSTLKWCSVYLNYHIALALHDSSFTEEMQITALKDIKRTWTHFREKKGLKAVQQFVGKQMHDAFCSDSNNMCRGSFEHEHSEDDTISTIIKNTTTDESVQVVNSEGDVDIELMHSEETANTTKQHSVMSQSLSQAWQVEQRWISVIAQGSSKPRKDVIDVDVKSHTDEVASCFESNVHLKKNSKGGRRLHKLRVCKVYGKQKAPSPPIVIELEDDEAGSSTGYHSDPPTVELPDVNNWSSHGQDEEGLENVLLPSLHDDWEYWTRIVFEKGNLHVFLNLGTWMLIWFRQMMNLNMHALVDGLIILQNPWLMDEISNDHFFEAMGMERLYTAIAHMEMSPRYLCHLFHALGKAMSCLEVSCSNPQILPCNSPPAVEAQMLSDMDIPWLALKPDEIMAPWSGFTDITDDDADGSLDGNEVEVIDALDCMIIGEGSTSDKPGTHVGNSKYPKQKRTSSQVSPLKKDGGRGPAKRCKNCQEILAQSLSPVLSSTDIDESGFIMSPVVPHLSLISNASSPWDDESVLLEAWNANTADDHHNPDGKQQMSILSDVHHVRPIPQDGNCEEIE</sequence>
<evidence type="ECO:0000313" key="2">
    <source>
        <dbReference type="EMBL" id="KAG1817589.1"/>
    </source>
</evidence>
<comment type="caution">
    <text evidence="2">The sequence shown here is derived from an EMBL/GenBank/DDBJ whole genome shotgun (WGS) entry which is preliminary data.</text>
</comment>
<keyword evidence="3" id="KW-1185">Reference proteome</keyword>
<dbReference type="RefSeq" id="XP_041193831.1">
    <property type="nucleotide sequence ID" value="XM_041340025.1"/>
</dbReference>
<evidence type="ECO:0000256" key="1">
    <source>
        <dbReference type="SAM" id="MobiDB-lite"/>
    </source>
</evidence>
<dbReference type="AlphaFoldDB" id="A0A9P7ECL8"/>
<gene>
    <name evidence="2" type="ORF">BJ212DRAFT_1480153</name>
</gene>
<feature type="region of interest" description="Disordered" evidence="1">
    <location>
        <begin position="331"/>
        <end position="358"/>
    </location>
</feature>
<evidence type="ECO:0000313" key="3">
    <source>
        <dbReference type="Proteomes" id="UP000807769"/>
    </source>
</evidence>
<dbReference type="GeneID" id="64634041"/>
<dbReference type="OrthoDB" id="2667311at2759"/>
<organism evidence="2 3">
    <name type="scientific">Suillus subaureus</name>
    <dbReference type="NCBI Taxonomy" id="48587"/>
    <lineage>
        <taxon>Eukaryota</taxon>
        <taxon>Fungi</taxon>
        <taxon>Dikarya</taxon>
        <taxon>Basidiomycota</taxon>
        <taxon>Agaricomycotina</taxon>
        <taxon>Agaricomycetes</taxon>
        <taxon>Agaricomycetidae</taxon>
        <taxon>Boletales</taxon>
        <taxon>Suillineae</taxon>
        <taxon>Suillaceae</taxon>
        <taxon>Suillus</taxon>
    </lineage>
</organism>
<name>A0A9P7ECL8_9AGAM</name>
<protein>
    <submittedName>
        <fullName evidence="2">Uncharacterized protein</fullName>
    </submittedName>
</protein>
<proteinExistence type="predicted"/>
<dbReference type="Proteomes" id="UP000807769">
    <property type="component" value="Unassembled WGS sequence"/>
</dbReference>
<accession>A0A9P7ECL8</accession>
<feature type="region of interest" description="Disordered" evidence="1">
    <location>
        <begin position="547"/>
        <end position="584"/>
    </location>
</feature>
<reference evidence="2" key="1">
    <citation type="journal article" date="2020" name="New Phytol.">
        <title>Comparative genomics reveals dynamic genome evolution in host specialist ectomycorrhizal fungi.</title>
        <authorList>
            <person name="Lofgren L.A."/>
            <person name="Nguyen N.H."/>
            <person name="Vilgalys R."/>
            <person name="Ruytinx J."/>
            <person name="Liao H.L."/>
            <person name="Branco S."/>
            <person name="Kuo A."/>
            <person name="LaButti K."/>
            <person name="Lipzen A."/>
            <person name="Andreopoulos W."/>
            <person name="Pangilinan J."/>
            <person name="Riley R."/>
            <person name="Hundley H."/>
            <person name="Na H."/>
            <person name="Barry K."/>
            <person name="Grigoriev I.V."/>
            <person name="Stajich J.E."/>
            <person name="Kennedy P.G."/>
        </authorList>
    </citation>
    <scope>NUCLEOTIDE SEQUENCE</scope>
    <source>
        <strain evidence="2">MN1</strain>
    </source>
</reference>
<dbReference type="EMBL" id="JABBWG010000013">
    <property type="protein sequence ID" value="KAG1817589.1"/>
    <property type="molecule type" value="Genomic_DNA"/>
</dbReference>